<gene>
    <name evidence="2" type="ORF">BST30_06105</name>
    <name evidence="1" type="ORF">MMAN_09560</name>
</gene>
<dbReference type="Proteomes" id="UP000465812">
    <property type="component" value="Chromosome"/>
</dbReference>
<evidence type="ECO:0000313" key="4">
    <source>
        <dbReference type="Proteomes" id="UP000465812"/>
    </source>
</evidence>
<dbReference type="EMBL" id="MVHW01000005">
    <property type="protein sequence ID" value="ORB07519.1"/>
    <property type="molecule type" value="Genomic_DNA"/>
</dbReference>
<keyword evidence="4" id="KW-1185">Reference proteome</keyword>
<proteinExistence type="predicted"/>
<dbReference type="RefSeq" id="WP_083094010.1">
    <property type="nucleotide sequence ID" value="NZ_AP022590.1"/>
</dbReference>
<sequence>MSPPTARPGHAVLVCHRRNYAGPIAVECTYWDTTGQARQAEAELTPCGPLCIGVHSVVRVDLQPAFTRGRWSRTRTTGTDDDADRVEHT</sequence>
<evidence type="ECO:0000313" key="1">
    <source>
        <dbReference type="EMBL" id="BBY36822.1"/>
    </source>
</evidence>
<organism evidence="2 3">
    <name type="scientific">Mycobacterium mantenii</name>
    <dbReference type="NCBI Taxonomy" id="560555"/>
    <lineage>
        <taxon>Bacteria</taxon>
        <taxon>Bacillati</taxon>
        <taxon>Actinomycetota</taxon>
        <taxon>Actinomycetes</taxon>
        <taxon>Mycobacteriales</taxon>
        <taxon>Mycobacteriaceae</taxon>
        <taxon>Mycobacterium</taxon>
        <taxon>Mycobacterium avium complex (MAC)</taxon>
    </lineage>
</organism>
<dbReference type="Proteomes" id="UP000192760">
    <property type="component" value="Unassembled WGS sequence"/>
</dbReference>
<protein>
    <submittedName>
        <fullName evidence="2">Uncharacterized protein</fullName>
    </submittedName>
</protein>
<reference evidence="1" key="3">
    <citation type="submission" date="2020-02" db="EMBL/GenBank/DDBJ databases">
        <authorList>
            <person name="Matsumoto Y."/>
            <person name="Kinjo T."/>
            <person name="Motooka D."/>
            <person name="Nabeya D."/>
            <person name="Jung N."/>
            <person name="Uechi K."/>
            <person name="Horii T."/>
            <person name="Iida T."/>
            <person name="Fujita J."/>
            <person name="Nakamura S."/>
        </authorList>
    </citation>
    <scope>NUCLEOTIDE SEQUENCE</scope>
    <source>
        <strain evidence="1">JCM 18113</strain>
    </source>
</reference>
<reference evidence="2 3" key="1">
    <citation type="submission" date="2017-02" db="EMBL/GenBank/DDBJ databases">
        <title>The new phylogeny of genus Mycobacterium.</title>
        <authorList>
            <person name="Tortoli E."/>
            <person name="Trovato A."/>
            <person name="Cirillo D.M."/>
        </authorList>
    </citation>
    <scope>NUCLEOTIDE SEQUENCE [LARGE SCALE GENOMIC DNA]</scope>
    <source>
        <strain evidence="2 3">DSM 45255</strain>
    </source>
</reference>
<name>A0A1X0G190_MYCNT</name>
<reference evidence="1 4" key="2">
    <citation type="journal article" date="2019" name="Emerg. Microbes Infect.">
        <title>Comprehensive subspecies identification of 175 nontuberculous mycobacteria species based on 7547 genomic profiles.</title>
        <authorList>
            <person name="Matsumoto Y."/>
            <person name="Kinjo T."/>
            <person name="Motooka D."/>
            <person name="Nabeya D."/>
            <person name="Jung N."/>
            <person name="Uechi K."/>
            <person name="Horii T."/>
            <person name="Iida T."/>
            <person name="Fujita J."/>
            <person name="Nakamura S."/>
        </authorList>
    </citation>
    <scope>NUCLEOTIDE SEQUENCE [LARGE SCALE GENOMIC DNA]</scope>
    <source>
        <strain evidence="1 4">JCM 18113</strain>
    </source>
</reference>
<dbReference type="EMBL" id="AP022590">
    <property type="protein sequence ID" value="BBY36822.1"/>
    <property type="molecule type" value="Genomic_DNA"/>
</dbReference>
<evidence type="ECO:0000313" key="2">
    <source>
        <dbReference type="EMBL" id="ORB07519.1"/>
    </source>
</evidence>
<evidence type="ECO:0000313" key="3">
    <source>
        <dbReference type="Proteomes" id="UP000192760"/>
    </source>
</evidence>
<accession>A0A1X0G190</accession>
<dbReference type="AlphaFoldDB" id="A0A1X0G190"/>